<dbReference type="EMBL" id="JAFFGZ010000001">
    <property type="protein sequence ID" value="KAK4649287.1"/>
    <property type="molecule type" value="Genomic_DNA"/>
</dbReference>
<keyword evidence="2" id="KW-1185">Reference proteome</keyword>
<dbReference type="RefSeq" id="XP_062738262.1">
    <property type="nucleotide sequence ID" value="XM_062872062.1"/>
</dbReference>
<comment type="caution">
    <text evidence="1">The sequence shown here is derived from an EMBL/GenBank/DDBJ whole genome shotgun (WGS) entry which is preliminary data.</text>
</comment>
<dbReference type="Proteomes" id="UP001322138">
    <property type="component" value="Unassembled WGS sequence"/>
</dbReference>
<reference evidence="1 2" key="1">
    <citation type="journal article" date="2023" name="bioRxiv">
        <title>High-quality genome assemblies of four members of thePodospora anserinaspecies complex.</title>
        <authorList>
            <person name="Ament-Velasquez S.L."/>
            <person name="Vogan A.A."/>
            <person name="Wallerman O."/>
            <person name="Hartmann F."/>
            <person name="Gautier V."/>
            <person name="Silar P."/>
            <person name="Giraud T."/>
            <person name="Johannesson H."/>
        </authorList>
    </citation>
    <scope>NUCLEOTIDE SEQUENCE [LARGE SCALE GENOMIC DNA]</scope>
    <source>
        <strain evidence="1 2">CBS 112042</strain>
    </source>
</reference>
<name>A0ABR0G0P8_9PEZI</name>
<organism evidence="1 2">
    <name type="scientific">Podospora bellae-mahoneyi</name>
    <dbReference type="NCBI Taxonomy" id="2093777"/>
    <lineage>
        <taxon>Eukaryota</taxon>
        <taxon>Fungi</taxon>
        <taxon>Dikarya</taxon>
        <taxon>Ascomycota</taxon>
        <taxon>Pezizomycotina</taxon>
        <taxon>Sordariomycetes</taxon>
        <taxon>Sordariomycetidae</taxon>
        <taxon>Sordariales</taxon>
        <taxon>Podosporaceae</taxon>
        <taxon>Podospora</taxon>
    </lineage>
</organism>
<evidence type="ECO:0000313" key="2">
    <source>
        <dbReference type="Proteomes" id="UP001322138"/>
    </source>
</evidence>
<protein>
    <submittedName>
        <fullName evidence="1">Uncharacterized protein</fullName>
    </submittedName>
</protein>
<evidence type="ECO:0000313" key="1">
    <source>
        <dbReference type="EMBL" id="KAK4649287.1"/>
    </source>
</evidence>
<gene>
    <name evidence="1" type="ORF">QC761_0019840</name>
</gene>
<accession>A0ABR0G0P8</accession>
<dbReference type="GeneID" id="87891153"/>
<proteinExistence type="predicted"/>
<sequence>MNTTRGMSDAQRAIELQICSDTATSTAGDTFRQEYLDSFSQMIYRHYFPVRSALGCGNTLIGNIPSTQEPEA</sequence>